<name>A0A4U9HLQ9_9ENTR</name>
<dbReference type="EMBL" id="LR590464">
    <property type="protein sequence ID" value="VTP65218.1"/>
    <property type="molecule type" value="Genomic_DNA"/>
</dbReference>
<reference evidence="1 2" key="1">
    <citation type="submission" date="2019-05" db="EMBL/GenBank/DDBJ databases">
        <authorList>
            <consortium name="Pathogen Informatics"/>
        </authorList>
    </citation>
    <scope>NUCLEOTIDE SEQUENCE [LARGE SCALE GENOMIC DNA]</scope>
    <source>
        <strain evidence="1 2">NCTC13032</strain>
    </source>
</reference>
<sequence>MTDNNTALKKAGLKVTLPRLKILEVLQGPDNHHVSAEDLYKRLIDMGGRDWFGYRFTVY</sequence>
<dbReference type="Gene3D" id="1.10.10.10">
    <property type="entry name" value="Winged helix-like DNA-binding domain superfamily/Winged helix DNA-binding domain"/>
    <property type="match status" value="1"/>
</dbReference>
<dbReference type="SUPFAM" id="SSF46785">
    <property type="entry name" value="Winged helix' DNA-binding domain"/>
    <property type="match status" value="1"/>
</dbReference>
<protein>
    <submittedName>
        <fullName evidence="1">Ferric uptake regulation protein</fullName>
    </submittedName>
</protein>
<accession>A0A4U9HLQ9</accession>
<dbReference type="InterPro" id="IPR036388">
    <property type="entry name" value="WH-like_DNA-bd_sf"/>
</dbReference>
<dbReference type="STRING" id="83655.APT61_16240"/>
<dbReference type="Pfam" id="PF01475">
    <property type="entry name" value="FUR"/>
    <property type="match status" value="1"/>
</dbReference>
<dbReference type="InterPro" id="IPR002481">
    <property type="entry name" value="FUR"/>
</dbReference>
<evidence type="ECO:0000313" key="2">
    <source>
        <dbReference type="Proteomes" id="UP000310719"/>
    </source>
</evidence>
<proteinExistence type="predicted"/>
<gene>
    <name evidence="1" type="primary">fur</name>
    <name evidence="1" type="ORF">NCTC13032_01909</name>
</gene>
<dbReference type="GO" id="GO:0003700">
    <property type="term" value="F:DNA-binding transcription factor activity"/>
    <property type="evidence" value="ECO:0007669"/>
    <property type="project" value="InterPro"/>
</dbReference>
<organism evidence="1 2">
    <name type="scientific">Leclercia adecarboxylata</name>
    <dbReference type="NCBI Taxonomy" id="83655"/>
    <lineage>
        <taxon>Bacteria</taxon>
        <taxon>Pseudomonadati</taxon>
        <taxon>Pseudomonadota</taxon>
        <taxon>Gammaproteobacteria</taxon>
        <taxon>Enterobacterales</taxon>
        <taxon>Enterobacteriaceae</taxon>
        <taxon>Leclercia</taxon>
    </lineage>
</organism>
<dbReference type="Proteomes" id="UP000310719">
    <property type="component" value="Chromosome"/>
</dbReference>
<dbReference type="AlphaFoldDB" id="A0A4U9HLQ9"/>
<evidence type="ECO:0000313" key="1">
    <source>
        <dbReference type="EMBL" id="VTP65218.1"/>
    </source>
</evidence>
<dbReference type="InterPro" id="IPR036390">
    <property type="entry name" value="WH_DNA-bd_sf"/>
</dbReference>